<name>A0ABT7PEK4_9BACT</name>
<feature type="region of interest" description="Disordered" evidence="1">
    <location>
        <begin position="270"/>
        <end position="299"/>
    </location>
</feature>
<dbReference type="InterPro" id="IPR018247">
    <property type="entry name" value="EF_Hand_1_Ca_BS"/>
</dbReference>
<proteinExistence type="predicted"/>
<evidence type="ECO:0000313" key="4">
    <source>
        <dbReference type="EMBL" id="MDM4014919.1"/>
    </source>
</evidence>
<dbReference type="RefSeq" id="WP_289162516.1">
    <property type="nucleotide sequence ID" value="NZ_JASZZN010000003.1"/>
</dbReference>
<feature type="region of interest" description="Disordered" evidence="1">
    <location>
        <begin position="376"/>
        <end position="403"/>
    </location>
</feature>
<feature type="signal peptide" evidence="2">
    <location>
        <begin position="1"/>
        <end position="25"/>
    </location>
</feature>
<dbReference type="InterPro" id="IPR002048">
    <property type="entry name" value="EF_hand_dom"/>
</dbReference>
<accession>A0ABT7PEK4</accession>
<sequence>MNAQKQLFGGFLVALLVVCTTPAVAQRGGDDDGGRGGFRGGPPGGFRGGPPGGGFPGGGPPGGGFRGGSPGGDRGGAPGGDRGGRGGDRGGRGGDRGGFDPSSFLSRLDRNGNGTIDPDEQQGPAQFLIQRLQSADPSIKPGQPISIKRVTDAFQKMREGGGRDSSRGSSGSDDDGLTPDLLVPGFGAEVEEEALPTLLGFGAAAEMMSVAVTDKDREEARNTIRRYDRNRNGVLDKNEITSRFSGNPLDFDRNKDGRLTENELAVRYARRRETTEDSRRDDRDRRRDRDRDSGDSELVDVYGGRKSYRVMSDEDLPKDLPGYFAEKDKNRDGQIEMAEFAEKWDDDTVADFFRSDLNRDGVITIPEAYQAVEENASATTMASTSSGSDSSSNTSAAAAPAGKADDKMIGYAERIIGRYDKNNDKQLVKSEYEKMLMSPVDADANKDGIITVNEYALWMQSRRSR</sequence>
<keyword evidence="5" id="KW-1185">Reference proteome</keyword>
<feature type="compositionally biased region" description="Basic and acidic residues" evidence="1">
    <location>
        <begin position="149"/>
        <end position="166"/>
    </location>
</feature>
<dbReference type="PROSITE" id="PS00018">
    <property type="entry name" value="EF_HAND_1"/>
    <property type="match status" value="4"/>
</dbReference>
<dbReference type="PROSITE" id="PS50222">
    <property type="entry name" value="EF_HAND_2"/>
    <property type="match status" value="1"/>
</dbReference>
<dbReference type="Pfam" id="PF13202">
    <property type="entry name" value="EF-hand_5"/>
    <property type="match status" value="2"/>
</dbReference>
<evidence type="ECO:0000256" key="2">
    <source>
        <dbReference type="SAM" id="SignalP"/>
    </source>
</evidence>
<dbReference type="SUPFAM" id="SSF47473">
    <property type="entry name" value="EF-hand"/>
    <property type="match status" value="1"/>
</dbReference>
<keyword evidence="2" id="KW-0732">Signal</keyword>
<evidence type="ECO:0000313" key="5">
    <source>
        <dbReference type="Proteomes" id="UP001239462"/>
    </source>
</evidence>
<feature type="compositionally biased region" description="Basic and acidic residues" evidence="1">
    <location>
        <begin position="82"/>
        <end position="98"/>
    </location>
</feature>
<dbReference type="Proteomes" id="UP001239462">
    <property type="component" value="Unassembled WGS sequence"/>
</dbReference>
<feature type="domain" description="EF-hand" evidence="3">
    <location>
        <begin position="215"/>
        <end position="250"/>
    </location>
</feature>
<protein>
    <submittedName>
        <fullName evidence="4">EF-hand domain-containing protein</fullName>
    </submittedName>
</protein>
<feature type="compositionally biased region" description="Basic and acidic residues" evidence="1">
    <location>
        <begin position="271"/>
        <end position="294"/>
    </location>
</feature>
<dbReference type="InterPro" id="IPR011992">
    <property type="entry name" value="EF-hand-dom_pair"/>
</dbReference>
<evidence type="ECO:0000259" key="3">
    <source>
        <dbReference type="PROSITE" id="PS50222"/>
    </source>
</evidence>
<feature type="chain" id="PRO_5046627155" evidence="2">
    <location>
        <begin position="26"/>
        <end position="465"/>
    </location>
</feature>
<organism evidence="4 5">
    <name type="scientific">Roseiconus lacunae</name>
    <dbReference type="NCBI Taxonomy" id="2605694"/>
    <lineage>
        <taxon>Bacteria</taxon>
        <taxon>Pseudomonadati</taxon>
        <taxon>Planctomycetota</taxon>
        <taxon>Planctomycetia</taxon>
        <taxon>Pirellulales</taxon>
        <taxon>Pirellulaceae</taxon>
        <taxon>Roseiconus</taxon>
    </lineage>
</organism>
<feature type="region of interest" description="Disordered" evidence="1">
    <location>
        <begin position="25"/>
        <end position="183"/>
    </location>
</feature>
<reference evidence="4 5" key="1">
    <citation type="submission" date="2023-06" db="EMBL/GenBank/DDBJ databases">
        <title>Roseiconus lacunae JC819 isolated from Gulf of Mannar region, Tamil Nadu.</title>
        <authorList>
            <person name="Pk S."/>
            <person name="Ch S."/>
            <person name="Ch V.R."/>
        </authorList>
    </citation>
    <scope>NUCLEOTIDE SEQUENCE [LARGE SCALE GENOMIC DNA]</scope>
    <source>
        <strain evidence="4 5">JC819</strain>
    </source>
</reference>
<gene>
    <name evidence="4" type="ORF">QTN89_05720</name>
</gene>
<feature type="compositionally biased region" description="Gly residues" evidence="1">
    <location>
        <begin position="35"/>
        <end position="81"/>
    </location>
</feature>
<evidence type="ECO:0000256" key="1">
    <source>
        <dbReference type="SAM" id="MobiDB-lite"/>
    </source>
</evidence>
<dbReference type="Gene3D" id="1.10.238.10">
    <property type="entry name" value="EF-hand"/>
    <property type="match status" value="3"/>
</dbReference>
<dbReference type="EMBL" id="JASZZN010000003">
    <property type="protein sequence ID" value="MDM4014919.1"/>
    <property type="molecule type" value="Genomic_DNA"/>
</dbReference>
<comment type="caution">
    <text evidence="4">The sequence shown here is derived from an EMBL/GenBank/DDBJ whole genome shotgun (WGS) entry which is preliminary data.</text>
</comment>
<feature type="compositionally biased region" description="Low complexity" evidence="1">
    <location>
        <begin position="376"/>
        <end position="402"/>
    </location>
</feature>